<protein>
    <recommendedName>
        <fullName evidence="3">Mitochondrial protein</fullName>
    </recommendedName>
</protein>
<dbReference type="AlphaFoldDB" id="A0AAV0C2A2"/>
<comment type="caution">
    <text evidence="1">The sequence shown here is derived from an EMBL/GenBank/DDBJ whole genome shotgun (WGS) entry which is preliminary data.</text>
</comment>
<evidence type="ECO:0000313" key="1">
    <source>
        <dbReference type="EMBL" id="CAH9064063.1"/>
    </source>
</evidence>
<gene>
    <name evidence="1" type="ORF">CEPIT_LOCUS2049</name>
</gene>
<organism evidence="1 2">
    <name type="scientific">Cuscuta epithymum</name>
    <dbReference type="NCBI Taxonomy" id="186058"/>
    <lineage>
        <taxon>Eukaryota</taxon>
        <taxon>Viridiplantae</taxon>
        <taxon>Streptophyta</taxon>
        <taxon>Embryophyta</taxon>
        <taxon>Tracheophyta</taxon>
        <taxon>Spermatophyta</taxon>
        <taxon>Magnoliopsida</taxon>
        <taxon>eudicotyledons</taxon>
        <taxon>Gunneridae</taxon>
        <taxon>Pentapetalae</taxon>
        <taxon>asterids</taxon>
        <taxon>lamiids</taxon>
        <taxon>Solanales</taxon>
        <taxon>Convolvulaceae</taxon>
        <taxon>Cuscuteae</taxon>
        <taxon>Cuscuta</taxon>
        <taxon>Cuscuta subgen. Cuscuta</taxon>
    </lineage>
</organism>
<keyword evidence="2" id="KW-1185">Reference proteome</keyword>
<dbReference type="PANTHER" id="PTHR11439:SF467">
    <property type="entry name" value="INTEGRASE CATALYTIC DOMAIN-CONTAINING PROTEIN"/>
    <property type="match status" value="1"/>
</dbReference>
<dbReference type="Proteomes" id="UP001152523">
    <property type="component" value="Unassembled WGS sequence"/>
</dbReference>
<accession>A0AAV0C2A2</accession>
<dbReference type="PANTHER" id="PTHR11439">
    <property type="entry name" value="GAG-POL-RELATED RETROTRANSPOSON"/>
    <property type="match status" value="1"/>
</dbReference>
<dbReference type="SUPFAM" id="SSF56672">
    <property type="entry name" value="DNA/RNA polymerases"/>
    <property type="match status" value="1"/>
</dbReference>
<dbReference type="EMBL" id="CAMAPF010000011">
    <property type="protein sequence ID" value="CAH9064063.1"/>
    <property type="molecule type" value="Genomic_DNA"/>
</dbReference>
<name>A0AAV0C2A2_9ASTE</name>
<dbReference type="InterPro" id="IPR043502">
    <property type="entry name" value="DNA/RNA_pol_sf"/>
</dbReference>
<evidence type="ECO:0008006" key="3">
    <source>
        <dbReference type="Google" id="ProtNLM"/>
    </source>
</evidence>
<sequence>MSTSAATSITAATSTVPVSTAQPTSSGTEYRNMVGALPYLTVTRPDITYAVHLVSQFMHASSTTHLAAIKRIYRYLQGTMSHGLWLRTGQSISVIVAYSDADWARCPDSCRSTTGYAMFIGGNPVSWRSKNQPTESKSSTETEYRAFAYTVQDTLFIQSLLVDMGIQITAPVQLFCDNVSTSYLAVNPIQHDRNKHIKIDYHFVRERVAHGDLVVK</sequence>
<reference evidence="1" key="1">
    <citation type="submission" date="2022-07" db="EMBL/GenBank/DDBJ databases">
        <authorList>
            <person name="Macas J."/>
            <person name="Novak P."/>
            <person name="Neumann P."/>
        </authorList>
    </citation>
    <scope>NUCLEOTIDE SEQUENCE</scope>
</reference>
<proteinExistence type="predicted"/>
<dbReference type="CDD" id="cd09272">
    <property type="entry name" value="RNase_HI_RT_Ty1"/>
    <property type="match status" value="1"/>
</dbReference>
<evidence type="ECO:0000313" key="2">
    <source>
        <dbReference type="Proteomes" id="UP001152523"/>
    </source>
</evidence>